<dbReference type="AlphaFoldDB" id="A0A318Q7G0"/>
<organism evidence="2 3">
    <name type="scientific">Gluconacetobacter entanii</name>
    <dbReference type="NCBI Taxonomy" id="108528"/>
    <lineage>
        <taxon>Bacteria</taxon>
        <taxon>Pseudomonadati</taxon>
        <taxon>Pseudomonadota</taxon>
        <taxon>Alphaproteobacteria</taxon>
        <taxon>Acetobacterales</taxon>
        <taxon>Acetobacteraceae</taxon>
        <taxon>Gluconacetobacter</taxon>
    </lineage>
</organism>
<dbReference type="Pfam" id="PF02698">
    <property type="entry name" value="DUF218"/>
    <property type="match status" value="1"/>
</dbReference>
<dbReference type="GO" id="GO:0005886">
    <property type="term" value="C:plasma membrane"/>
    <property type="evidence" value="ECO:0007669"/>
    <property type="project" value="TreeGrafter"/>
</dbReference>
<dbReference type="GO" id="GO:0000270">
    <property type="term" value="P:peptidoglycan metabolic process"/>
    <property type="evidence" value="ECO:0007669"/>
    <property type="project" value="TreeGrafter"/>
</dbReference>
<dbReference type="RefSeq" id="WP_110912181.1">
    <property type="nucleotide sequence ID" value="NZ_JAILXQ010000156.1"/>
</dbReference>
<dbReference type="InterPro" id="IPR051599">
    <property type="entry name" value="Cell_Envelope_Assoc"/>
</dbReference>
<sequence length="223" mass="24423">MAAPAAMKAPARRGVLLLVLAVACMLVASWAMGLVWFVRDARRPPRMPPPCDGAVALTGGQGRIEASLQLMAQHRARQLLISGVDPHATLGDFLTRTPRLLPLGVWLHTTLGRQATSTLGNADETAQWVRTHGIHSLIVVTAGYHIRRAMMEIARAVPGVTLYPFAVQPPALAHPRRLATWRLLVVEYDKWLLACVDTARWTRPVHGLIHHDDTRPVAHAATP</sequence>
<evidence type="ECO:0000313" key="2">
    <source>
        <dbReference type="EMBL" id="PYD64743.1"/>
    </source>
</evidence>
<dbReference type="PANTHER" id="PTHR30336:SF4">
    <property type="entry name" value="ENVELOPE BIOGENESIS FACTOR ELYC"/>
    <property type="match status" value="1"/>
</dbReference>
<evidence type="ECO:0000259" key="1">
    <source>
        <dbReference type="Pfam" id="PF02698"/>
    </source>
</evidence>
<gene>
    <name evidence="2" type="ORF">CFR72_00915</name>
</gene>
<feature type="domain" description="DUF218" evidence="1">
    <location>
        <begin position="55"/>
        <end position="188"/>
    </location>
</feature>
<dbReference type="Proteomes" id="UP000248301">
    <property type="component" value="Unassembled WGS sequence"/>
</dbReference>
<dbReference type="OrthoDB" id="9812311at2"/>
<dbReference type="GO" id="GO:0043164">
    <property type="term" value="P:Gram-negative-bacterium-type cell wall biogenesis"/>
    <property type="evidence" value="ECO:0007669"/>
    <property type="project" value="TreeGrafter"/>
</dbReference>
<protein>
    <recommendedName>
        <fullName evidence="1">DUF218 domain-containing protein</fullName>
    </recommendedName>
</protein>
<dbReference type="InterPro" id="IPR003848">
    <property type="entry name" value="DUF218"/>
</dbReference>
<dbReference type="Gene3D" id="3.40.50.620">
    <property type="entry name" value="HUPs"/>
    <property type="match status" value="1"/>
</dbReference>
<name>A0A318Q7G0_9PROT</name>
<accession>A0A318Q7G0</accession>
<dbReference type="InterPro" id="IPR014729">
    <property type="entry name" value="Rossmann-like_a/b/a_fold"/>
</dbReference>
<dbReference type="PANTHER" id="PTHR30336">
    <property type="entry name" value="INNER MEMBRANE PROTEIN, PROBABLE PERMEASE"/>
    <property type="match status" value="1"/>
</dbReference>
<dbReference type="EMBL" id="NKUF01000001">
    <property type="protein sequence ID" value="PYD64743.1"/>
    <property type="molecule type" value="Genomic_DNA"/>
</dbReference>
<evidence type="ECO:0000313" key="3">
    <source>
        <dbReference type="Proteomes" id="UP000248301"/>
    </source>
</evidence>
<proteinExistence type="predicted"/>
<comment type="caution">
    <text evidence="2">The sequence shown here is derived from an EMBL/GenBank/DDBJ whole genome shotgun (WGS) entry which is preliminary data.</text>
</comment>
<dbReference type="CDD" id="cd06259">
    <property type="entry name" value="YdcF-like"/>
    <property type="match status" value="1"/>
</dbReference>
<reference evidence="2 3" key="1">
    <citation type="submission" date="2017-07" db="EMBL/GenBank/DDBJ databases">
        <title>A draft genome sequence of Gluconacetobacter entanii LTH 4560.</title>
        <authorList>
            <person name="Skraban J."/>
            <person name="Cleenwerck I."/>
            <person name="Vandamme P."/>
            <person name="Trcek J."/>
        </authorList>
    </citation>
    <scope>NUCLEOTIDE SEQUENCE [LARGE SCALE GENOMIC DNA]</scope>
    <source>
        <strain evidence="2 3">LTH 4560</strain>
    </source>
</reference>